<evidence type="ECO:0000256" key="3">
    <source>
        <dbReference type="ARBA" id="ARBA00022729"/>
    </source>
</evidence>
<evidence type="ECO:0000256" key="7">
    <source>
        <dbReference type="SAM" id="MobiDB-lite"/>
    </source>
</evidence>
<keyword evidence="6" id="KW-0325">Glycoprotein</keyword>
<dbReference type="EMBL" id="JBBPFD010000012">
    <property type="protein sequence ID" value="KAK7904864.1"/>
    <property type="molecule type" value="Genomic_DNA"/>
</dbReference>
<evidence type="ECO:0000313" key="8">
    <source>
        <dbReference type="EMBL" id="KAK7904864.1"/>
    </source>
</evidence>
<feature type="compositionally biased region" description="Low complexity" evidence="7">
    <location>
        <begin position="1132"/>
        <end position="1161"/>
    </location>
</feature>
<keyword evidence="3" id="KW-0732">Signal</keyword>
<organism evidence="8 9">
    <name type="scientific">Mugilogobius chulae</name>
    <name type="common">yellowstripe goby</name>
    <dbReference type="NCBI Taxonomy" id="88201"/>
    <lineage>
        <taxon>Eukaryota</taxon>
        <taxon>Metazoa</taxon>
        <taxon>Chordata</taxon>
        <taxon>Craniata</taxon>
        <taxon>Vertebrata</taxon>
        <taxon>Euteleostomi</taxon>
        <taxon>Actinopterygii</taxon>
        <taxon>Neopterygii</taxon>
        <taxon>Teleostei</taxon>
        <taxon>Neoteleostei</taxon>
        <taxon>Acanthomorphata</taxon>
        <taxon>Gobiaria</taxon>
        <taxon>Gobiiformes</taxon>
        <taxon>Gobioidei</taxon>
        <taxon>Gobiidae</taxon>
        <taxon>Gobionellinae</taxon>
        <taxon>Mugilogobius</taxon>
    </lineage>
</organism>
<evidence type="ECO:0000313" key="9">
    <source>
        <dbReference type="Proteomes" id="UP001460270"/>
    </source>
</evidence>
<evidence type="ECO:0000256" key="6">
    <source>
        <dbReference type="ARBA" id="ARBA00023180"/>
    </source>
</evidence>
<comment type="subcellular location">
    <subcellularLocation>
        <location evidence="1">Membrane</location>
    </subcellularLocation>
</comment>
<protein>
    <recommendedName>
        <fullName evidence="10">Mesothelin-like protein</fullName>
    </recommendedName>
</protein>
<proteinExistence type="inferred from homology"/>
<dbReference type="InterPro" id="IPR010335">
    <property type="entry name" value="Mesothelin"/>
</dbReference>
<feature type="compositionally biased region" description="Polar residues" evidence="7">
    <location>
        <begin position="1162"/>
        <end position="1212"/>
    </location>
</feature>
<evidence type="ECO:0008006" key="10">
    <source>
        <dbReference type="Google" id="ProtNLM"/>
    </source>
</evidence>
<dbReference type="GO" id="GO:0016020">
    <property type="term" value="C:membrane"/>
    <property type="evidence" value="ECO:0007669"/>
    <property type="project" value="UniProtKB-SubCell"/>
</dbReference>
<comment type="caution">
    <text evidence="8">The sequence shown here is derived from an EMBL/GenBank/DDBJ whole genome shotgun (WGS) entry which is preliminary data.</text>
</comment>
<keyword evidence="4" id="KW-0130">Cell adhesion</keyword>
<dbReference type="PANTHER" id="PTHR23412:SF6">
    <property type="entry name" value="MESOTHELIN"/>
    <property type="match status" value="1"/>
</dbReference>
<name>A0AAW0P0G2_9GOBI</name>
<feature type="region of interest" description="Disordered" evidence="7">
    <location>
        <begin position="1063"/>
        <end position="1416"/>
    </location>
</feature>
<dbReference type="Proteomes" id="UP001460270">
    <property type="component" value="Unassembled WGS sequence"/>
</dbReference>
<feature type="compositionally biased region" description="Polar residues" evidence="7">
    <location>
        <begin position="1077"/>
        <end position="1131"/>
    </location>
</feature>
<feature type="compositionally biased region" description="Low complexity" evidence="7">
    <location>
        <begin position="1213"/>
        <end position="1406"/>
    </location>
</feature>
<dbReference type="PANTHER" id="PTHR23412">
    <property type="entry name" value="STEREOCILIN RELATED"/>
    <property type="match status" value="1"/>
</dbReference>
<evidence type="ECO:0000256" key="1">
    <source>
        <dbReference type="ARBA" id="ARBA00004370"/>
    </source>
</evidence>
<dbReference type="GO" id="GO:0007160">
    <property type="term" value="P:cell-matrix adhesion"/>
    <property type="evidence" value="ECO:0007669"/>
    <property type="project" value="TreeGrafter"/>
</dbReference>
<comment type="similarity">
    <text evidence="2">Belongs to the mesothelin family.</text>
</comment>
<feature type="compositionally biased region" description="Polar residues" evidence="7">
    <location>
        <begin position="1407"/>
        <end position="1416"/>
    </location>
</feature>
<accession>A0AAW0P0G2</accession>
<keyword evidence="9" id="KW-1185">Reference proteome</keyword>
<evidence type="ECO:0000256" key="4">
    <source>
        <dbReference type="ARBA" id="ARBA00022889"/>
    </source>
</evidence>
<evidence type="ECO:0000256" key="5">
    <source>
        <dbReference type="ARBA" id="ARBA00023136"/>
    </source>
</evidence>
<dbReference type="InterPro" id="IPR026664">
    <property type="entry name" value="Stereocilin-rel"/>
</dbReference>
<dbReference type="GO" id="GO:0009986">
    <property type="term" value="C:cell surface"/>
    <property type="evidence" value="ECO:0007669"/>
    <property type="project" value="TreeGrafter"/>
</dbReference>
<sequence length="1416" mass="151485">MNVISPGDLGTFFEEVSPSIQMHQENFTQVVTSALLQTALDKANLSSPSVSDQDYELWLNTRLKPLLVNLPSDTVTLLFYTVSGRSCNTSQNMTSLLDTLRSTLSQTTQEEIKQNIYLLLQAGPTPIRCYQSGSFYVFLKSTFLNFGFPNVSMFMSLLPKERKAELLDTVSTTELSQFLSQPNVIGDADICNIYSDYKKTPEFLEKACFFSFFSNSHDYIIAKSTSSLGGEDVPDDVKSKTLPCVWHLALSSKSRSDAGLWFDLRLKKYLRFLNKNLISSTRVKIASCFGFQKWVSVMGSNFTYNSSEFAKEDVYKSMSSYLIPDSVPKCYNASDAELNSKSWFVENIGSFVPYVTVADLDTFIPLSQGQFYEDPDNLKLFNNLAISETIRGYYISLLFDYNPLFSVLMLPGSLLCSSNIPSSAFSSLNEANTWAAISALRESCNQTDNSEANAALVSNLNFESVSVETFQNLGTACGGLSPGQLSSVPAPVLASSLNILGSVGTWNQEQAMAVIQALRTSGFQLLNVGRDSVFVSNILRAPPVVQEVFVQKIISVDQSPAVVVQNVPDEMATEIPLSIDLYAAMFFESVSTTDFDTEELSSSVLQGFTCATVKKASKTKVKNLVRSCRRRTGRSKVELKETQLTCMYNHLQGSLTQDFTEYPSDMLLYFNTKDVEKANCRSYFTAIGAADFSVPSSVLNKPEQIFSEARSCLGINDGKLSKDHVTVLGNLTCTLSSSYIENSDPYILETLKSCKDFSASQVAAIETLLLSGKTSYGNVTSWNEETLQNLGPLPLYFTMNTWGHFNIFDLCLDIPVLKDNLNAICEKVDDNGFQTVILRKLNEAYPAGVSDENVQLLASCSRQATLDDISKWNITKIDTLTSLMNMDNGPWEAAKSNAIITKYLSTPGNALGTSELNAIDSNLCALNTTTLKTITPDSFRNTKALNVASCSLEQKRVLYEIANSSFSSYRDNPTAYFNLIKNYLGGAPLQDIQTLSTQNISMDINTFQSLDTNVIYNLSVSEVQNLLGSNVADLKTFENATVVETWINLQKQSDLDTLGLGLTTTRVDPTNPPQLTNPPSNITASTSPLSNATATTSPPSNITASTSPPSNITATTSPPSNITASTSPPSNITASTSPPSNATATTNPPSNITATTSPPSNITATTSPPSNITATTSPSSNITASTSPPSNITASTNLPSNITASTNPPSNATASTNPPSNITTSTNPPSNITASTNPPSNATASTNPPSNATATTNPPLNITASTNPPSNATASTNPPSNATATTNPPSNATASTNPPSNATATTNPPSNATATTNPPSNATATTNPPSNATATTNPPSNATASTNPPSNATASANPPSNATASTNPPSNATASTNPPSNITASTNPPSNATASTNPPSNSTSTSGKCAQSTDIF</sequence>
<dbReference type="Pfam" id="PF06060">
    <property type="entry name" value="Mesothelin"/>
    <property type="match status" value="2"/>
</dbReference>
<reference evidence="9" key="1">
    <citation type="submission" date="2024-04" db="EMBL/GenBank/DDBJ databases">
        <title>Salinicola lusitanus LLJ914,a marine bacterium isolated from the Okinawa Trough.</title>
        <authorList>
            <person name="Li J."/>
        </authorList>
    </citation>
    <scope>NUCLEOTIDE SEQUENCE [LARGE SCALE GENOMIC DNA]</scope>
</reference>
<evidence type="ECO:0000256" key="2">
    <source>
        <dbReference type="ARBA" id="ARBA00011016"/>
    </source>
</evidence>
<keyword evidence="5" id="KW-0472">Membrane</keyword>
<gene>
    <name evidence="8" type="ORF">WMY93_017471</name>
</gene>